<evidence type="ECO:0000313" key="1">
    <source>
        <dbReference type="EMBL" id="KAL2846202.1"/>
    </source>
</evidence>
<evidence type="ECO:0000313" key="2">
    <source>
        <dbReference type="Proteomes" id="UP001610446"/>
    </source>
</evidence>
<dbReference type="EMBL" id="JBFXLU010000065">
    <property type="protein sequence ID" value="KAL2846202.1"/>
    <property type="molecule type" value="Genomic_DNA"/>
</dbReference>
<proteinExistence type="predicted"/>
<accession>A0ABR4K1J3</accession>
<dbReference type="Proteomes" id="UP001610446">
    <property type="component" value="Unassembled WGS sequence"/>
</dbReference>
<name>A0ABR4K1J3_9EURO</name>
<reference evidence="1 2" key="1">
    <citation type="submission" date="2024-07" db="EMBL/GenBank/DDBJ databases">
        <title>Section-level genome sequencing and comparative genomics of Aspergillus sections Usti and Cavernicolus.</title>
        <authorList>
            <consortium name="Lawrence Berkeley National Laboratory"/>
            <person name="Nybo J.L."/>
            <person name="Vesth T.C."/>
            <person name="Theobald S."/>
            <person name="Frisvad J.C."/>
            <person name="Larsen T.O."/>
            <person name="Kjaerboelling I."/>
            <person name="Rothschild-Mancinelli K."/>
            <person name="Lyhne E.K."/>
            <person name="Kogle M.E."/>
            <person name="Barry K."/>
            <person name="Clum A."/>
            <person name="Na H."/>
            <person name="Ledsgaard L."/>
            <person name="Lin J."/>
            <person name="Lipzen A."/>
            <person name="Kuo A."/>
            <person name="Riley R."/>
            <person name="Mondo S."/>
            <person name="Labutti K."/>
            <person name="Haridas S."/>
            <person name="Pangalinan J."/>
            <person name="Salamov A.A."/>
            <person name="Simmons B.A."/>
            <person name="Magnuson J.K."/>
            <person name="Chen J."/>
            <person name="Drula E."/>
            <person name="Henrissat B."/>
            <person name="Wiebenga A."/>
            <person name="Lubbers R.J."/>
            <person name="Gomes A.C."/>
            <person name="Makela M.R."/>
            <person name="Stajich J."/>
            <person name="Grigoriev I.V."/>
            <person name="Mortensen U.H."/>
            <person name="De Vries R.P."/>
            <person name="Baker S.E."/>
            <person name="Andersen M.R."/>
        </authorList>
    </citation>
    <scope>NUCLEOTIDE SEQUENCE [LARGE SCALE GENOMIC DNA]</scope>
    <source>
        <strain evidence="1 2">CBS 123904</strain>
    </source>
</reference>
<protein>
    <submittedName>
        <fullName evidence="1">Uncharacterized protein</fullName>
    </submittedName>
</protein>
<keyword evidence="2" id="KW-1185">Reference proteome</keyword>
<organism evidence="1 2">
    <name type="scientific">Aspergillus pseudoustus</name>
    <dbReference type="NCBI Taxonomy" id="1810923"/>
    <lineage>
        <taxon>Eukaryota</taxon>
        <taxon>Fungi</taxon>
        <taxon>Dikarya</taxon>
        <taxon>Ascomycota</taxon>
        <taxon>Pezizomycotina</taxon>
        <taxon>Eurotiomycetes</taxon>
        <taxon>Eurotiomycetidae</taxon>
        <taxon>Eurotiales</taxon>
        <taxon>Aspergillaceae</taxon>
        <taxon>Aspergillus</taxon>
        <taxon>Aspergillus subgen. Nidulantes</taxon>
    </lineage>
</organism>
<comment type="caution">
    <text evidence="1">The sequence shown here is derived from an EMBL/GenBank/DDBJ whole genome shotgun (WGS) entry which is preliminary data.</text>
</comment>
<gene>
    <name evidence="1" type="ORF">BJY01DRAFT_247369</name>
</gene>
<sequence length="175" mass="18664">MDLGDMGSIRAAAAELSLLHDFSEVDHLVCVAGVMVSPLRGLDRCAQLVLRQPAIGNILQHVQAAAKCAQNIQKDITFIKNSVRLSTTLINAANFSGGRAATVTWAQIAAQTKGAPAPPPPVSQGIPATKTHGHSIQGPSRYSQTQRLWHCPAIPNTASHLDPTKFRGLNTRQYG</sequence>